<comment type="subcellular location">
    <subcellularLocation>
        <location evidence="1">Cytoplasm</location>
    </subcellularLocation>
</comment>
<dbReference type="GO" id="GO:0005737">
    <property type="term" value="C:cytoplasm"/>
    <property type="evidence" value="ECO:0007669"/>
    <property type="project" value="UniProtKB-SubCell"/>
</dbReference>
<accession>A0A8J1KPG8</accession>
<keyword evidence="3" id="KW-0597">Phosphoprotein</keyword>
<reference evidence="8" key="1">
    <citation type="submission" date="2025-08" db="UniProtKB">
        <authorList>
            <consortium name="RefSeq"/>
        </authorList>
    </citation>
    <scope>IDENTIFICATION</scope>
    <source>
        <strain evidence="8">J_2021</strain>
        <tissue evidence="8">Erythrocytes</tissue>
    </source>
</reference>
<dbReference type="AlphaFoldDB" id="A0A8J1KPG8"/>
<keyword evidence="7" id="KW-1185">Reference proteome</keyword>
<keyword evidence="2" id="KW-0963">Cytoplasm</keyword>
<keyword evidence="4" id="KW-0378">Hydrolase</keyword>
<dbReference type="CTD" id="444278"/>
<dbReference type="Proteomes" id="UP000186698">
    <property type="component" value="Chromosome 5L"/>
</dbReference>
<dbReference type="GO" id="GO:0006412">
    <property type="term" value="P:translation"/>
    <property type="evidence" value="ECO:0007669"/>
    <property type="project" value="UniProtKB-KW"/>
</dbReference>
<keyword evidence="5" id="KW-0648">Protein biosynthesis</keyword>
<evidence type="ECO:0000256" key="3">
    <source>
        <dbReference type="ARBA" id="ARBA00022553"/>
    </source>
</evidence>
<feature type="domain" description="HBS1-like protein N-terminal" evidence="6">
    <location>
        <begin position="57"/>
        <end position="129"/>
    </location>
</feature>
<dbReference type="InterPro" id="IPR015033">
    <property type="entry name" value="HBS1-like_N"/>
</dbReference>
<proteinExistence type="predicted"/>
<protein>
    <submittedName>
        <fullName evidence="8">HBS1 like translational GTPase L homeolog isoform X2</fullName>
    </submittedName>
</protein>
<dbReference type="InterPro" id="IPR037189">
    <property type="entry name" value="HBS1-like_N_sf"/>
</dbReference>
<dbReference type="RefSeq" id="XP_041418124.1">
    <property type="nucleotide sequence ID" value="XM_041562190.1"/>
</dbReference>
<sequence>MARHRNVRGYNYDDDFDDDDLYGQSVEDDYCISPATAAQFIYKRDRQTSFTEPLEEEEEGEYEELDKLKATDSSLSAVDQARLYSCLDHMREVLGESVMEQVMIDAVLKCQFDVAKALDLVFKQDCNKNIKPANQELISGKPTKEAIFSPTKNLNNDSCSLEKHAQYPLDSDLKNQSSLCYTVGTRSENWSIASDITSNLSLSTLISASPGQTFNITKPDSFSNISLLDLITNSKVDSDTGKESDLFDVKLSEIAPVQPKVLRKSPDVPLLQTGNNTSMDVLQNKQENMENSGYNLKDIQDEWFPTKMVQDVFHKEGDLFGSLSCVLQNTEKDPTVSKYGSPSLADLIHEHYDMNSLEDMSLISPQHNPPSKGELATDSVLLQLSDQSNAAFEMPSLSLSLSSLSMSDTVNTEATPVSLSDLIAQSNRHLNNNQHNLILSPTVPLIEANKGIDLSVLINSPEKSENGHVNQKCLSAELREPENYPKKYSNSKQMHVSKGFKKCTSRARILKARPSAFALTLCFTYIPKTFKKEIIMSHQYPHNNMFELTRETNNPALVPFDFQTPSPDDIVKENQKKAFGR</sequence>
<evidence type="ECO:0000313" key="8">
    <source>
        <dbReference type="RefSeq" id="XP_041418124.1"/>
    </source>
</evidence>
<name>A0A8J1KPG8_XENLA</name>
<organism evidence="7 8">
    <name type="scientific">Xenopus laevis</name>
    <name type="common">African clawed frog</name>
    <dbReference type="NCBI Taxonomy" id="8355"/>
    <lineage>
        <taxon>Eukaryota</taxon>
        <taxon>Metazoa</taxon>
        <taxon>Chordata</taxon>
        <taxon>Craniata</taxon>
        <taxon>Vertebrata</taxon>
        <taxon>Euteleostomi</taxon>
        <taxon>Amphibia</taxon>
        <taxon>Batrachia</taxon>
        <taxon>Anura</taxon>
        <taxon>Pipoidea</taxon>
        <taxon>Pipidae</taxon>
        <taxon>Xenopodinae</taxon>
        <taxon>Xenopus</taxon>
        <taxon>Xenopus</taxon>
    </lineage>
</organism>
<evidence type="ECO:0000259" key="6">
    <source>
        <dbReference type="Pfam" id="PF08938"/>
    </source>
</evidence>
<evidence type="ECO:0000256" key="5">
    <source>
        <dbReference type="ARBA" id="ARBA00022917"/>
    </source>
</evidence>
<dbReference type="Gene3D" id="1.10.8.10">
    <property type="entry name" value="DNA helicase RuvA subunit, C-terminal domain"/>
    <property type="match status" value="1"/>
</dbReference>
<evidence type="ECO:0000256" key="4">
    <source>
        <dbReference type="ARBA" id="ARBA00022801"/>
    </source>
</evidence>
<evidence type="ECO:0000313" key="7">
    <source>
        <dbReference type="Proteomes" id="UP000186698"/>
    </source>
</evidence>
<dbReference type="GO" id="GO:0016787">
    <property type="term" value="F:hydrolase activity"/>
    <property type="evidence" value="ECO:0007669"/>
    <property type="project" value="UniProtKB-KW"/>
</dbReference>
<evidence type="ECO:0000256" key="2">
    <source>
        <dbReference type="ARBA" id="ARBA00022490"/>
    </source>
</evidence>
<dbReference type="FunFam" id="1.10.8.10:FF:000039">
    <property type="entry name" value="HBS1-like translational GTPase"/>
    <property type="match status" value="1"/>
</dbReference>
<dbReference type="SUPFAM" id="SSF109732">
    <property type="entry name" value="HBS1-like domain"/>
    <property type="match status" value="1"/>
</dbReference>
<dbReference type="GeneID" id="444278"/>
<dbReference type="Pfam" id="PF08938">
    <property type="entry name" value="HBS1_N"/>
    <property type="match status" value="1"/>
</dbReference>
<evidence type="ECO:0000256" key="1">
    <source>
        <dbReference type="ARBA" id="ARBA00004496"/>
    </source>
</evidence>
<gene>
    <name evidence="8" type="primary">hbs1l.L</name>
    <name evidence="8" type="synonym">hbs1l</name>
</gene>